<feature type="transmembrane region" description="Helical" evidence="7">
    <location>
        <begin position="184"/>
        <end position="206"/>
    </location>
</feature>
<dbReference type="InterPro" id="IPR050901">
    <property type="entry name" value="BP-dep_ABC_trans_perm"/>
</dbReference>
<feature type="domain" description="ABC transmembrane type-1" evidence="8">
    <location>
        <begin position="72"/>
        <end position="263"/>
    </location>
</feature>
<comment type="caution">
    <text evidence="9">The sequence shown here is derived from an EMBL/GenBank/DDBJ whole genome shotgun (WGS) entry which is preliminary data.</text>
</comment>
<dbReference type="Proteomes" id="UP000295008">
    <property type="component" value="Unassembled WGS sequence"/>
</dbReference>
<evidence type="ECO:0000256" key="2">
    <source>
        <dbReference type="ARBA" id="ARBA00022448"/>
    </source>
</evidence>
<evidence type="ECO:0000313" key="10">
    <source>
        <dbReference type="Proteomes" id="UP000295008"/>
    </source>
</evidence>
<evidence type="ECO:0000256" key="5">
    <source>
        <dbReference type="ARBA" id="ARBA00022989"/>
    </source>
</evidence>
<evidence type="ECO:0000259" key="8">
    <source>
        <dbReference type="PROSITE" id="PS50928"/>
    </source>
</evidence>
<comment type="similarity">
    <text evidence="7">Belongs to the binding-protein-dependent transport system permease family.</text>
</comment>
<feature type="transmembrane region" description="Helical" evidence="7">
    <location>
        <begin position="12"/>
        <end position="35"/>
    </location>
</feature>
<gene>
    <name evidence="9" type="ORF">EDC14_100310</name>
</gene>
<organism evidence="9 10">
    <name type="scientific">Hydrogenispora ethanolica</name>
    <dbReference type="NCBI Taxonomy" id="1082276"/>
    <lineage>
        <taxon>Bacteria</taxon>
        <taxon>Bacillati</taxon>
        <taxon>Bacillota</taxon>
        <taxon>Hydrogenispora</taxon>
    </lineage>
</organism>
<dbReference type="AlphaFoldDB" id="A0A4R1S878"/>
<dbReference type="PROSITE" id="PS50928">
    <property type="entry name" value="ABC_TM1"/>
    <property type="match status" value="1"/>
</dbReference>
<evidence type="ECO:0000256" key="7">
    <source>
        <dbReference type="RuleBase" id="RU363032"/>
    </source>
</evidence>
<dbReference type="SUPFAM" id="SSF161098">
    <property type="entry name" value="MetI-like"/>
    <property type="match status" value="1"/>
</dbReference>
<evidence type="ECO:0000256" key="4">
    <source>
        <dbReference type="ARBA" id="ARBA00022692"/>
    </source>
</evidence>
<dbReference type="PANTHER" id="PTHR32243:SF18">
    <property type="entry name" value="INNER MEMBRANE ABC TRANSPORTER PERMEASE PROTEIN YCJP"/>
    <property type="match status" value="1"/>
</dbReference>
<keyword evidence="2 7" id="KW-0813">Transport</keyword>
<feature type="transmembrane region" description="Helical" evidence="7">
    <location>
        <begin position="72"/>
        <end position="95"/>
    </location>
</feature>
<dbReference type="GO" id="GO:0005886">
    <property type="term" value="C:plasma membrane"/>
    <property type="evidence" value="ECO:0007669"/>
    <property type="project" value="UniProtKB-SubCell"/>
</dbReference>
<comment type="subcellular location">
    <subcellularLocation>
        <location evidence="1 7">Cell membrane</location>
        <topology evidence="1 7">Multi-pass membrane protein</topology>
    </subcellularLocation>
</comment>
<dbReference type="CDD" id="cd06261">
    <property type="entry name" value="TM_PBP2"/>
    <property type="match status" value="1"/>
</dbReference>
<proteinExistence type="inferred from homology"/>
<dbReference type="GO" id="GO:0055085">
    <property type="term" value="P:transmembrane transport"/>
    <property type="evidence" value="ECO:0007669"/>
    <property type="project" value="InterPro"/>
</dbReference>
<dbReference type="InterPro" id="IPR035906">
    <property type="entry name" value="MetI-like_sf"/>
</dbReference>
<keyword evidence="6 7" id="KW-0472">Membrane</keyword>
<reference evidence="9 10" key="1">
    <citation type="submission" date="2019-03" db="EMBL/GenBank/DDBJ databases">
        <title>Genomic Encyclopedia of Type Strains, Phase IV (KMG-IV): sequencing the most valuable type-strain genomes for metagenomic binning, comparative biology and taxonomic classification.</title>
        <authorList>
            <person name="Goeker M."/>
        </authorList>
    </citation>
    <scope>NUCLEOTIDE SEQUENCE [LARGE SCALE GENOMIC DNA]</scope>
    <source>
        <strain evidence="9 10">LX-B</strain>
    </source>
</reference>
<dbReference type="PANTHER" id="PTHR32243">
    <property type="entry name" value="MALTOSE TRANSPORT SYSTEM PERMEASE-RELATED"/>
    <property type="match status" value="1"/>
</dbReference>
<dbReference type="RefSeq" id="WP_132012770.1">
    <property type="nucleotide sequence ID" value="NZ_SLUN01000003.1"/>
</dbReference>
<evidence type="ECO:0000256" key="1">
    <source>
        <dbReference type="ARBA" id="ARBA00004651"/>
    </source>
</evidence>
<dbReference type="Gene3D" id="1.10.3720.10">
    <property type="entry name" value="MetI-like"/>
    <property type="match status" value="1"/>
</dbReference>
<feature type="transmembrane region" description="Helical" evidence="7">
    <location>
        <begin position="140"/>
        <end position="163"/>
    </location>
</feature>
<protein>
    <submittedName>
        <fullName evidence="9">Carbohydrate ABC transporter membrane protein 2 (CUT1 family)</fullName>
    </submittedName>
</protein>
<feature type="transmembrane region" description="Helical" evidence="7">
    <location>
        <begin position="241"/>
        <end position="263"/>
    </location>
</feature>
<keyword evidence="5 7" id="KW-1133">Transmembrane helix</keyword>
<keyword evidence="10" id="KW-1185">Reference proteome</keyword>
<feature type="transmembrane region" description="Helical" evidence="7">
    <location>
        <begin position="107"/>
        <end position="128"/>
    </location>
</feature>
<evidence type="ECO:0000313" key="9">
    <source>
        <dbReference type="EMBL" id="TCL75080.1"/>
    </source>
</evidence>
<accession>A0A4R1S878</accession>
<dbReference type="OrthoDB" id="9810086at2"/>
<keyword evidence="4 7" id="KW-0812">Transmembrane</keyword>
<dbReference type="InterPro" id="IPR000515">
    <property type="entry name" value="MetI-like"/>
</dbReference>
<keyword evidence="3" id="KW-1003">Cell membrane</keyword>
<dbReference type="EMBL" id="SLUN01000003">
    <property type="protein sequence ID" value="TCL75080.1"/>
    <property type="molecule type" value="Genomic_DNA"/>
</dbReference>
<name>A0A4R1S878_HYDET</name>
<dbReference type="Pfam" id="PF00528">
    <property type="entry name" value="BPD_transp_1"/>
    <property type="match status" value="1"/>
</dbReference>
<evidence type="ECO:0000256" key="3">
    <source>
        <dbReference type="ARBA" id="ARBA00022475"/>
    </source>
</evidence>
<sequence>MQAKHRGSSIISYALLSLIILAMLFPFAVMLSTSLKTYQATFQWPPQWLSHPVMWQNYFEVWVSEYHFSKPFVNSFVVSFFTSLLSILFGFPAAYALTRFRFRGHRALMFVVLLTQMFSPLIIIIGMMQMMSSLGLINSLMGLILSNGAISLPMAIWLLHGYLKGIPLDMEHAAMIDGCSRVVAVRKIIFPIALPAVLMAGIYAFIMAWNNLLFPLAFITDQSLKTIPLALTDFVGMNIVYWHQMMAGGIIATVPIAILFSFVQKFFVAGIMGGAIKE</sequence>
<evidence type="ECO:0000256" key="6">
    <source>
        <dbReference type="ARBA" id="ARBA00023136"/>
    </source>
</evidence>